<proteinExistence type="predicted"/>
<dbReference type="FunFam" id="1.10.472.80:FF:000018">
    <property type="entry name" value="TBC1 domain family member 2B"/>
    <property type="match status" value="1"/>
</dbReference>
<dbReference type="PANTHER" id="PTHR47219:SF20">
    <property type="entry name" value="TBC1 DOMAIN FAMILY MEMBER 2B"/>
    <property type="match status" value="1"/>
</dbReference>
<dbReference type="PROSITE" id="PS50003">
    <property type="entry name" value="PH_DOMAIN"/>
    <property type="match status" value="1"/>
</dbReference>
<organism evidence="7 8">
    <name type="scientific">Branchiostoma floridae</name>
    <name type="common">Florida lancelet</name>
    <name type="synonym">Amphioxus</name>
    <dbReference type="NCBI Taxonomy" id="7739"/>
    <lineage>
        <taxon>Eukaryota</taxon>
        <taxon>Metazoa</taxon>
        <taxon>Chordata</taxon>
        <taxon>Cephalochordata</taxon>
        <taxon>Leptocardii</taxon>
        <taxon>Amphioxiformes</taxon>
        <taxon>Branchiostomatidae</taxon>
        <taxon>Branchiostoma</taxon>
    </lineage>
</organism>
<dbReference type="PROSITE" id="PS50086">
    <property type="entry name" value="TBC_RABGAP"/>
    <property type="match status" value="1"/>
</dbReference>
<dbReference type="RefSeq" id="XP_035673748.1">
    <property type="nucleotide sequence ID" value="XM_035817855.1"/>
</dbReference>
<dbReference type="FunFam" id="1.10.8.270:FF:000014">
    <property type="entry name" value="Putative TBC1 domain family member 2B"/>
    <property type="match status" value="1"/>
</dbReference>
<evidence type="ECO:0000256" key="2">
    <source>
        <dbReference type="ARBA" id="ARBA00023054"/>
    </source>
</evidence>
<evidence type="ECO:0000259" key="5">
    <source>
        <dbReference type="PROSITE" id="PS50003"/>
    </source>
</evidence>
<keyword evidence="1" id="KW-0343">GTPase activation</keyword>
<dbReference type="Pfam" id="PF00566">
    <property type="entry name" value="RabGAP-TBC"/>
    <property type="match status" value="1"/>
</dbReference>
<keyword evidence="2 3" id="KW-0175">Coiled coil</keyword>
<feature type="coiled-coil region" evidence="3">
    <location>
        <begin position="467"/>
        <end position="494"/>
    </location>
</feature>
<feature type="region of interest" description="Disordered" evidence="4">
    <location>
        <begin position="253"/>
        <end position="278"/>
    </location>
</feature>
<reference evidence="7" key="1">
    <citation type="journal article" date="2020" name="Nat. Ecol. Evol.">
        <title>Deeply conserved synteny resolves early events in vertebrate evolution.</title>
        <authorList>
            <person name="Simakov O."/>
            <person name="Marletaz F."/>
            <person name="Yue J.X."/>
            <person name="O'Connell B."/>
            <person name="Jenkins J."/>
            <person name="Brandt A."/>
            <person name="Calef R."/>
            <person name="Tung C.H."/>
            <person name="Huang T.K."/>
            <person name="Schmutz J."/>
            <person name="Satoh N."/>
            <person name="Yu J.K."/>
            <person name="Putnam N.H."/>
            <person name="Green R.E."/>
            <person name="Rokhsar D.S."/>
        </authorList>
    </citation>
    <scope>NUCLEOTIDE SEQUENCE [LARGE SCALE GENOMIC DNA]</scope>
    <source>
        <strain evidence="7">S238N-H82</strain>
    </source>
</reference>
<dbReference type="AlphaFoldDB" id="A0A9J7L1Q8"/>
<dbReference type="Gene3D" id="1.10.8.270">
    <property type="entry name" value="putative rabgap domain of human tbc1 domain family member 14 like domains"/>
    <property type="match status" value="1"/>
</dbReference>
<dbReference type="InterPro" id="IPR000195">
    <property type="entry name" value="Rab-GAP-TBC_dom"/>
</dbReference>
<feature type="region of interest" description="Disordered" evidence="4">
    <location>
        <begin position="287"/>
        <end position="306"/>
    </location>
</feature>
<dbReference type="FunFam" id="2.30.29.30:FF:000248">
    <property type="entry name" value="TBC1 domain family member 2A isoform X1"/>
    <property type="match status" value="1"/>
</dbReference>
<evidence type="ECO:0000313" key="7">
    <source>
        <dbReference type="Proteomes" id="UP000001554"/>
    </source>
</evidence>
<keyword evidence="7" id="KW-1185">Reference proteome</keyword>
<dbReference type="GO" id="GO:0031267">
    <property type="term" value="F:small GTPase binding"/>
    <property type="evidence" value="ECO:0000318"/>
    <property type="project" value="GO_Central"/>
</dbReference>
<dbReference type="GeneID" id="118414087"/>
<dbReference type="SMART" id="SM00164">
    <property type="entry name" value="TBC"/>
    <property type="match status" value="1"/>
</dbReference>
<gene>
    <name evidence="8" type="primary">LOC118414087</name>
</gene>
<dbReference type="GO" id="GO:0005829">
    <property type="term" value="C:cytosol"/>
    <property type="evidence" value="ECO:0007669"/>
    <property type="project" value="UniProtKB-ARBA"/>
</dbReference>
<dbReference type="OMA" id="YLDVTNW"/>
<dbReference type="InterPro" id="IPR035969">
    <property type="entry name" value="Rab-GAP_TBC_sf"/>
</dbReference>
<evidence type="ECO:0000259" key="6">
    <source>
        <dbReference type="PROSITE" id="PS50086"/>
    </source>
</evidence>
<dbReference type="Pfam" id="PF15413">
    <property type="entry name" value="PH_11"/>
    <property type="match status" value="1"/>
</dbReference>
<protein>
    <submittedName>
        <fullName evidence="8">TBC1 domain family member 2B-like</fullName>
    </submittedName>
</protein>
<evidence type="ECO:0000256" key="1">
    <source>
        <dbReference type="ARBA" id="ARBA00022468"/>
    </source>
</evidence>
<dbReference type="GO" id="GO:0005096">
    <property type="term" value="F:GTPase activator activity"/>
    <property type="evidence" value="ECO:0000318"/>
    <property type="project" value="GO_Central"/>
</dbReference>
<dbReference type="SUPFAM" id="SSF50729">
    <property type="entry name" value="PH domain-like"/>
    <property type="match status" value="1"/>
</dbReference>
<evidence type="ECO:0000256" key="3">
    <source>
        <dbReference type="SAM" id="Coils"/>
    </source>
</evidence>
<feature type="domain" description="PH" evidence="5">
    <location>
        <begin position="64"/>
        <end position="164"/>
    </location>
</feature>
<feature type="compositionally biased region" description="Polar residues" evidence="4">
    <location>
        <begin position="293"/>
        <end position="306"/>
    </location>
</feature>
<sequence>MEGNLVDLDVPDVRKDSIKVEKATPRAREGTLVDLDVGPPPVVVGKDPTTETTVEEKEIAKEPQSKLCGYLNKKGDRGLVKVFRQRWFVFEPRRCRLYYYKSSEDATALGSIDIAGASFSFDQGEQEGRAGHFEISSADRTFVLQAADHSTMMFWLQELQLRRRHYSQLRTSMARTFSTSAMASASVLPPKSGLLKQQGTPQEPSTQYQTVAPLINIDETSKGLATVNTNVSLTSDNGPEAKRWSADLENKHSDHQGHAKVMTSQPPPSPTRSGVNRMSGFASSLKKKLSGNRAVNQTENSATGSVPQNQENLLTLQDKVETLEQELEANQKVIKILHEQLSSAQQEKRSSDHFVQAGSEKERLELVRQKDRQLAELQKQLNETKMEREDMRLDLKLSERSSQELKEQLMMFQEMLQAKDQVIIQLTHQVDDLEHGQTVPTDTGDNSLLTIQQHSNPVSTADWMDDTQNLKDSLEAFKTQNRFLNNEILELNLLRNDDATREQLHLEKMSELEARYYQIKSKYLLLLNELHTPQRGGEESRTQEVISQLLDEAINVEGNEPVETAGRLQPLREEKFDRYGFSMEADLAEANPVVSRAGSLLRRSEEIQARSAEENISIGIKWENYFANIGDHDPVRLPELKSLIRAGIPHEYRERIWNWCVRLRVQDSRSQADGAAPNKSHYQHLHITNRGKFNPAGKQIELDLMRTLPHNVHYGSMESEGIQKLRRVLVAYSWHNPAIGYCQGLNRIVAIALLFMTEEDAFWCLVAIVEHIMPQDYFSKTLAGSQVDQRVFKDLLKEKLPHLSSHLDNYNVDLSLATFNWFLTIFVDGIPTDTMLRIWDAFLYEGSKVLFRYALAFFKASEEAILQQKDYMSIFKFLRQMPQTMVDTRRLAQIAFHDLNPFPRRNINARRLFHKENVWAELRELDAIREDFTSSYEQKTTDFLSDDES</sequence>
<dbReference type="InterPro" id="IPR011993">
    <property type="entry name" value="PH-like_dom_sf"/>
</dbReference>
<dbReference type="KEGG" id="bfo:118414087"/>
<dbReference type="GO" id="GO:0031410">
    <property type="term" value="C:cytoplasmic vesicle"/>
    <property type="evidence" value="ECO:0007669"/>
    <property type="project" value="UniProtKB-ARBA"/>
</dbReference>
<feature type="coiled-coil region" evidence="3">
    <location>
        <begin position="306"/>
        <end position="408"/>
    </location>
</feature>
<dbReference type="SMART" id="SM00233">
    <property type="entry name" value="PH"/>
    <property type="match status" value="1"/>
</dbReference>
<dbReference type="InterPro" id="IPR050302">
    <property type="entry name" value="Rab_GAP_TBC_domain"/>
</dbReference>
<dbReference type="InterPro" id="IPR001849">
    <property type="entry name" value="PH_domain"/>
</dbReference>
<dbReference type="CDD" id="cd01265">
    <property type="entry name" value="PH_TBC1D2A"/>
    <property type="match status" value="1"/>
</dbReference>
<evidence type="ECO:0000256" key="4">
    <source>
        <dbReference type="SAM" id="MobiDB-lite"/>
    </source>
</evidence>
<name>A0A9J7L1Q8_BRAFL</name>
<dbReference type="SUPFAM" id="SSF47923">
    <property type="entry name" value="Ypt/Rab-GAP domain of gyp1p"/>
    <property type="match status" value="2"/>
</dbReference>
<evidence type="ECO:0000313" key="8">
    <source>
        <dbReference type="RefSeq" id="XP_035673748.1"/>
    </source>
</evidence>
<reference evidence="8" key="2">
    <citation type="submission" date="2025-08" db="UniProtKB">
        <authorList>
            <consortium name="RefSeq"/>
        </authorList>
    </citation>
    <scope>IDENTIFICATION</scope>
    <source>
        <strain evidence="8">S238N-H82</strain>
        <tissue evidence="8">Testes</tissue>
    </source>
</reference>
<dbReference type="OrthoDB" id="294251at2759"/>
<dbReference type="PANTHER" id="PTHR47219">
    <property type="entry name" value="RAB GTPASE-ACTIVATING PROTEIN 1-LIKE"/>
    <property type="match status" value="1"/>
</dbReference>
<dbReference type="Proteomes" id="UP000001554">
    <property type="component" value="Chromosome 4"/>
</dbReference>
<feature type="domain" description="Rab-GAP TBC" evidence="6">
    <location>
        <begin position="647"/>
        <end position="846"/>
    </location>
</feature>
<dbReference type="Gene3D" id="1.10.472.80">
    <property type="entry name" value="Ypt/Rab-GAP domain of gyp1p, domain 3"/>
    <property type="match status" value="1"/>
</dbReference>
<dbReference type="Gene3D" id="2.30.29.30">
    <property type="entry name" value="Pleckstrin-homology domain (PH domain)/Phosphotyrosine-binding domain (PTB)"/>
    <property type="match status" value="1"/>
</dbReference>
<accession>A0A9J7L1Q8</accession>